<feature type="region of interest" description="Disordered" evidence="5">
    <location>
        <begin position="1"/>
        <end position="65"/>
    </location>
</feature>
<evidence type="ECO:0000256" key="5">
    <source>
        <dbReference type="SAM" id="MobiDB-lite"/>
    </source>
</evidence>
<dbReference type="Proteomes" id="UP001225906">
    <property type="component" value="Unassembled WGS sequence"/>
</dbReference>
<keyword evidence="3 4" id="KW-0408">Iron</keyword>
<dbReference type="Gene3D" id="1.10.760.10">
    <property type="entry name" value="Cytochrome c-like domain"/>
    <property type="match status" value="1"/>
</dbReference>
<dbReference type="PROSITE" id="PS51007">
    <property type="entry name" value="CYTC"/>
    <property type="match status" value="1"/>
</dbReference>
<dbReference type="InterPro" id="IPR009056">
    <property type="entry name" value="Cyt_c-like_dom"/>
</dbReference>
<feature type="domain" description="Cytochrome c" evidence="6">
    <location>
        <begin position="90"/>
        <end position="186"/>
    </location>
</feature>
<evidence type="ECO:0000313" key="7">
    <source>
        <dbReference type="EMBL" id="MDP8568235.1"/>
    </source>
</evidence>
<evidence type="ECO:0000259" key="6">
    <source>
        <dbReference type="PROSITE" id="PS51007"/>
    </source>
</evidence>
<dbReference type="Pfam" id="PF13442">
    <property type="entry name" value="Cytochrome_CBB3"/>
    <property type="match status" value="1"/>
</dbReference>
<dbReference type="EMBL" id="JAVCAP010000021">
    <property type="protein sequence ID" value="MDP8568235.1"/>
    <property type="molecule type" value="Genomic_DNA"/>
</dbReference>
<gene>
    <name evidence="7" type="ORF">Q9291_10285</name>
</gene>
<dbReference type="SUPFAM" id="SSF46626">
    <property type="entry name" value="Cytochrome c"/>
    <property type="match status" value="1"/>
</dbReference>
<sequence length="195" mass="21146">MALISVANADSIKKTAGDEARRHPLMLAENTAEPEQAVGADGFRLPPQRQKSTAPDIPPLASDKSPHDVAMAAEKGTLKNPYSYSTMDPALVEAGRKKYMSVSCNGCHGGNGGGGMCPPLSNATWVYGADDDTLFRLVSLGSDELQKQGYTRKGRENVVGPMPPHGKIVKTEDDLWRIIYFIRGNFRGDAKDIKW</sequence>
<name>A0ABT9JUQ2_9PROT</name>
<proteinExistence type="predicted"/>
<keyword evidence="2 4" id="KW-0479">Metal-binding</keyword>
<feature type="compositionally biased region" description="Basic and acidic residues" evidence="5">
    <location>
        <begin position="11"/>
        <end position="22"/>
    </location>
</feature>
<dbReference type="InterPro" id="IPR036909">
    <property type="entry name" value="Cyt_c-like_dom_sf"/>
</dbReference>
<reference evidence="8" key="1">
    <citation type="journal article" date="2019" name="Int. J. Syst. Evol. Microbiol.">
        <title>The Global Catalogue of Microorganisms (GCM) 10K type strain sequencing project: providing services to taxonomists for standard genome sequencing and annotation.</title>
        <authorList>
            <consortium name="The Broad Institute Genomics Platform"/>
            <consortium name="The Broad Institute Genome Sequencing Center for Infectious Disease"/>
            <person name="Wu L."/>
            <person name="Ma J."/>
        </authorList>
    </citation>
    <scope>NUCLEOTIDE SEQUENCE [LARGE SCALE GENOMIC DNA]</scope>
    <source>
        <strain evidence="8">VKM B-3159</strain>
    </source>
</reference>
<evidence type="ECO:0000256" key="4">
    <source>
        <dbReference type="PROSITE-ProRule" id="PRU00433"/>
    </source>
</evidence>
<protein>
    <submittedName>
        <fullName evidence="7">C-type cytochrome</fullName>
    </submittedName>
</protein>
<comment type="caution">
    <text evidence="7">The sequence shown here is derived from an EMBL/GenBank/DDBJ whole genome shotgun (WGS) entry which is preliminary data.</text>
</comment>
<evidence type="ECO:0000256" key="3">
    <source>
        <dbReference type="ARBA" id="ARBA00023004"/>
    </source>
</evidence>
<evidence type="ECO:0000313" key="8">
    <source>
        <dbReference type="Proteomes" id="UP001225906"/>
    </source>
</evidence>
<dbReference type="RefSeq" id="WP_306389958.1">
    <property type="nucleotide sequence ID" value="NZ_JAVCAP010000021.1"/>
</dbReference>
<evidence type="ECO:0000256" key="2">
    <source>
        <dbReference type="ARBA" id="ARBA00022723"/>
    </source>
</evidence>
<keyword evidence="8" id="KW-1185">Reference proteome</keyword>
<accession>A0ABT9JUQ2</accession>
<evidence type="ECO:0000256" key="1">
    <source>
        <dbReference type="ARBA" id="ARBA00022617"/>
    </source>
</evidence>
<organism evidence="7 8">
    <name type="scientific">Methylophilus aquaticus</name>
    <dbReference type="NCBI Taxonomy" id="1971610"/>
    <lineage>
        <taxon>Bacteria</taxon>
        <taxon>Pseudomonadati</taxon>
        <taxon>Pseudomonadota</taxon>
        <taxon>Betaproteobacteria</taxon>
        <taxon>Nitrosomonadales</taxon>
        <taxon>Methylophilaceae</taxon>
        <taxon>Methylophilus</taxon>
    </lineage>
</organism>
<keyword evidence="1 4" id="KW-0349">Heme</keyword>